<feature type="compositionally biased region" description="Low complexity" evidence="1">
    <location>
        <begin position="110"/>
        <end position="127"/>
    </location>
</feature>
<comment type="caution">
    <text evidence="2">The sequence shown here is derived from an EMBL/GenBank/DDBJ whole genome shotgun (WGS) entry which is preliminary data.</text>
</comment>
<feature type="region of interest" description="Disordered" evidence="1">
    <location>
        <begin position="75"/>
        <end position="127"/>
    </location>
</feature>
<dbReference type="EMBL" id="QXFT01000383">
    <property type="protein sequence ID" value="KAE9345491.1"/>
    <property type="molecule type" value="Genomic_DNA"/>
</dbReference>
<keyword evidence="3" id="KW-1185">Reference proteome</keyword>
<protein>
    <recommendedName>
        <fullName evidence="4">Peptidase A2 domain-containing protein</fullName>
    </recommendedName>
</protein>
<dbReference type="PROSITE" id="PS00141">
    <property type="entry name" value="ASP_PROTEASE"/>
    <property type="match status" value="1"/>
</dbReference>
<dbReference type="Gene3D" id="2.40.70.10">
    <property type="entry name" value="Acid Proteases"/>
    <property type="match status" value="1"/>
</dbReference>
<evidence type="ECO:0000256" key="1">
    <source>
        <dbReference type="SAM" id="MobiDB-lite"/>
    </source>
</evidence>
<accession>A0A6A4FKJ4</accession>
<dbReference type="InterPro" id="IPR021109">
    <property type="entry name" value="Peptidase_aspartic_dom_sf"/>
</dbReference>
<feature type="region of interest" description="Disordered" evidence="1">
    <location>
        <begin position="1"/>
        <end position="59"/>
    </location>
</feature>
<evidence type="ECO:0008006" key="4">
    <source>
        <dbReference type="Google" id="ProtNLM"/>
    </source>
</evidence>
<feature type="compositionally biased region" description="Basic and acidic residues" evidence="1">
    <location>
        <begin position="44"/>
        <end position="59"/>
    </location>
</feature>
<dbReference type="Proteomes" id="UP000434957">
    <property type="component" value="Unassembled WGS sequence"/>
</dbReference>
<organism evidence="2 3">
    <name type="scientific">Phytophthora rubi</name>
    <dbReference type="NCBI Taxonomy" id="129364"/>
    <lineage>
        <taxon>Eukaryota</taxon>
        <taxon>Sar</taxon>
        <taxon>Stramenopiles</taxon>
        <taxon>Oomycota</taxon>
        <taxon>Peronosporomycetes</taxon>
        <taxon>Peronosporales</taxon>
        <taxon>Peronosporaceae</taxon>
        <taxon>Phytophthora</taxon>
    </lineage>
</organism>
<reference evidence="2 3" key="1">
    <citation type="submission" date="2018-08" db="EMBL/GenBank/DDBJ databases">
        <title>Genomic investigation of the strawberry pathogen Phytophthora fragariae indicates pathogenicity is determined by transcriptional variation in three key races.</title>
        <authorList>
            <person name="Adams T.M."/>
            <person name="Armitage A.D."/>
            <person name="Sobczyk M.K."/>
            <person name="Bates H.J."/>
            <person name="Dunwell J.M."/>
            <person name="Nellist C.F."/>
            <person name="Harrison R.J."/>
        </authorList>
    </citation>
    <scope>NUCLEOTIDE SEQUENCE [LARGE SCALE GENOMIC DNA]</scope>
    <source>
        <strain evidence="2 3">SCRP333</strain>
    </source>
</reference>
<evidence type="ECO:0000313" key="2">
    <source>
        <dbReference type="EMBL" id="KAE9345491.1"/>
    </source>
</evidence>
<gene>
    <name evidence="2" type="ORF">PR003_g7925</name>
</gene>
<sequence length="334" mass="38224">MQCERVEQFSKSKESGAEGRKSHWESKAKSNAKKSGKCNNGGDQKARKDSDTRKRKREEIGCVYCRERDNVWKNHSDNDCFRNPASSKYRPRANRDWSGGRHQNRGGGKAPWSSAAATGAPAAGSSGVNIEPLPYWDPPVQKEDQSTAMQSEARGDPTDEVVKVEITFKHPLSKRTYRALIDTGTTRSMVAKEVVSWHTPQRETAGLRKVNDEYQPALGVIELPFVLPQFSDNRCCSQEFMVVDKMLHPLILGIDFVRKQRLELDFNAQVIWWDGLELRMDHTSEPEKRVAFVVQDADERTLHILDVTGKEIELTLLIPRITWRNRRRNNCWRC</sequence>
<dbReference type="GO" id="GO:0004190">
    <property type="term" value="F:aspartic-type endopeptidase activity"/>
    <property type="evidence" value="ECO:0007669"/>
    <property type="project" value="InterPro"/>
</dbReference>
<name>A0A6A4FKJ4_9STRA</name>
<proteinExistence type="predicted"/>
<evidence type="ECO:0000313" key="3">
    <source>
        <dbReference type="Proteomes" id="UP000434957"/>
    </source>
</evidence>
<feature type="compositionally biased region" description="Basic and acidic residues" evidence="1">
    <location>
        <begin position="1"/>
        <end position="28"/>
    </location>
</feature>
<dbReference type="AlphaFoldDB" id="A0A6A4FKJ4"/>
<dbReference type="GO" id="GO:0006508">
    <property type="term" value="P:proteolysis"/>
    <property type="evidence" value="ECO:0007669"/>
    <property type="project" value="InterPro"/>
</dbReference>
<dbReference type="InterPro" id="IPR001969">
    <property type="entry name" value="Aspartic_peptidase_AS"/>
</dbReference>